<dbReference type="EMBL" id="CAJNJA010014622">
    <property type="protein sequence ID" value="CAE7346436.1"/>
    <property type="molecule type" value="Genomic_DNA"/>
</dbReference>
<dbReference type="AlphaFoldDB" id="A0A812PDU0"/>
<name>A0A812PDU0_9DINO</name>
<feature type="signal peptide" evidence="2">
    <location>
        <begin position="1"/>
        <end position="23"/>
    </location>
</feature>
<dbReference type="OrthoDB" id="406268at2759"/>
<feature type="compositionally biased region" description="Basic and acidic residues" evidence="1">
    <location>
        <begin position="378"/>
        <end position="393"/>
    </location>
</feature>
<evidence type="ECO:0000313" key="3">
    <source>
        <dbReference type="EMBL" id="CAE7346436.1"/>
    </source>
</evidence>
<evidence type="ECO:0000256" key="2">
    <source>
        <dbReference type="SAM" id="SignalP"/>
    </source>
</evidence>
<feature type="region of interest" description="Disordered" evidence="1">
    <location>
        <begin position="305"/>
        <end position="351"/>
    </location>
</feature>
<dbReference type="Proteomes" id="UP000601435">
    <property type="component" value="Unassembled WGS sequence"/>
</dbReference>
<sequence>MWTGARPSAQLGFVLGLICYGLAHREICSQLGFKVTVAAHMAQLSFLSCCAEWEKHRVLRKRARSRSMLVIDCKNRNYISPTLTNMKLNHVVLKPFTEAMAKFGRISKPIALIKEAVREFYDSESQPVEEKPETMDMKLRKEKNIVRTAEAIKAMLTMIKRKWCDSITSSVGADDSGDSMGDDSSLRESLQGALSSRSANSPLETFLKAPPQRELEKLLGFSLDPATYKRILRQPDGEKGKHPEPPMEREALAPAEDPNSDAQATLDMLNLIDAEDPVESAAPVEPAPIEPAGPAEPTAVAAPVAEMQTRTPEKPPAPIGPPLSPGSPVEIVHFKPAPPVGDTPTPSTGLAAQLSSMDPNKLRQLLAIVNQLQASGKKVFEPKEDDVARRKLNFDTSDGEGSVASTSVDSTSKGSAPDCVETQLWDVQPEDYLNAWLDSARAEHARRGEESIESKKTEDREREALKTRRQAAKAAEREASETAEKEASKAAEKEASKAAEKEALESSMAVARITKRAAALVVTRQDQLGLTARKKDKPAKPATKNDPADKEAKEIRDRVEAPKRGPGRPKSKAKPAASGSKDTVPKSKAKAKGKSGGCDSEAEKKGGKPKPGSFKRKLSKRCLLSKHKKSKKGSSKVDPVDNATVYYGEGTLRGDGFIAGAVDRERPLLERTPEWTSEEWAAWQAEQAKAAPRLVRQKRKRTTDAEPKPKPDEELDTKEPHEDAEQEDAIIFARRYCPARPWYKAKFLGIKEAYDSRIRAFVKAPGKMEDIFWKYVAQATKEQQVEDEQDWFGVASKLTWPFLLDDSVSKNWTEQGEKLFGGGKKPTRKQYDAAIKKCRAD</sequence>
<accession>A0A812PDU0</accession>
<feature type="region of interest" description="Disordered" evidence="1">
    <location>
        <begin position="170"/>
        <end position="204"/>
    </location>
</feature>
<protein>
    <submittedName>
        <fullName evidence="3">Uncharacterized protein</fullName>
    </submittedName>
</protein>
<feature type="compositionally biased region" description="Basic and acidic residues" evidence="1">
    <location>
        <begin position="546"/>
        <end position="563"/>
    </location>
</feature>
<feature type="chain" id="PRO_5032439570" evidence="2">
    <location>
        <begin position="24"/>
        <end position="841"/>
    </location>
</feature>
<feature type="compositionally biased region" description="Polar residues" evidence="1">
    <location>
        <begin position="403"/>
        <end position="414"/>
    </location>
</feature>
<gene>
    <name evidence="3" type="ORF">SNEC2469_LOCUS8974</name>
</gene>
<feature type="compositionally biased region" description="Basic and acidic residues" evidence="1">
    <location>
        <begin position="233"/>
        <end position="251"/>
    </location>
</feature>
<keyword evidence="4" id="KW-1185">Reference proteome</keyword>
<feature type="region of interest" description="Disordered" evidence="1">
    <location>
        <begin position="233"/>
        <end position="260"/>
    </location>
</feature>
<proteinExistence type="predicted"/>
<keyword evidence="2" id="KW-0732">Signal</keyword>
<comment type="caution">
    <text evidence="3">The sequence shown here is derived from an EMBL/GenBank/DDBJ whole genome shotgun (WGS) entry which is preliminary data.</text>
</comment>
<evidence type="ECO:0000256" key="1">
    <source>
        <dbReference type="SAM" id="MobiDB-lite"/>
    </source>
</evidence>
<feature type="compositionally biased region" description="Pro residues" evidence="1">
    <location>
        <begin position="314"/>
        <end position="325"/>
    </location>
</feature>
<feature type="region of interest" description="Disordered" evidence="1">
    <location>
        <begin position="681"/>
        <end position="724"/>
    </location>
</feature>
<feature type="compositionally biased region" description="Basic residues" evidence="1">
    <location>
        <begin position="613"/>
        <end position="634"/>
    </location>
</feature>
<feature type="region of interest" description="Disordered" evidence="1">
    <location>
        <begin position="441"/>
        <end position="508"/>
    </location>
</feature>
<evidence type="ECO:0000313" key="4">
    <source>
        <dbReference type="Proteomes" id="UP000601435"/>
    </source>
</evidence>
<feature type="compositionally biased region" description="Basic and acidic residues" evidence="1">
    <location>
        <begin position="441"/>
        <end position="466"/>
    </location>
</feature>
<reference evidence="3" key="1">
    <citation type="submission" date="2021-02" db="EMBL/GenBank/DDBJ databases">
        <authorList>
            <person name="Dougan E. K."/>
            <person name="Rhodes N."/>
            <person name="Thang M."/>
            <person name="Chan C."/>
        </authorList>
    </citation>
    <scope>NUCLEOTIDE SEQUENCE</scope>
</reference>
<organism evidence="3 4">
    <name type="scientific">Symbiodinium necroappetens</name>
    <dbReference type="NCBI Taxonomy" id="1628268"/>
    <lineage>
        <taxon>Eukaryota</taxon>
        <taxon>Sar</taxon>
        <taxon>Alveolata</taxon>
        <taxon>Dinophyceae</taxon>
        <taxon>Suessiales</taxon>
        <taxon>Symbiodiniaceae</taxon>
        <taxon>Symbiodinium</taxon>
    </lineage>
</organism>
<feature type="region of interest" description="Disordered" evidence="1">
    <location>
        <begin position="375"/>
        <end position="419"/>
    </location>
</feature>
<feature type="compositionally biased region" description="Basic and acidic residues" evidence="1">
    <location>
        <begin position="702"/>
        <end position="723"/>
    </location>
</feature>
<feature type="compositionally biased region" description="Polar residues" evidence="1">
    <location>
        <begin position="192"/>
        <end position="203"/>
    </location>
</feature>
<feature type="compositionally biased region" description="Basic and acidic residues" evidence="1">
    <location>
        <begin position="474"/>
        <end position="504"/>
    </location>
</feature>
<feature type="region of interest" description="Disordered" evidence="1">
    <location>
        <begin position="521"/>
        <end position="642"/>
    </location>
</feature>
<feature type="compositionally biased region" description="Low complexity" evidence="1">
    <location>
        <begin position="681"/>
        <end position="691"/>
    </location>
</feature>